<dbReference type="PANTHER" id="PTHR42802:SF1">
    <property type="entry name" value="L-ORNITHINE N(5)-MONOOXYGENASE"/>
    <property type="match status" value="1"/>
</dbReference>
<evidence type="ECO:0000256" key="4">
    <source>
        <dbReference type="ARBA" id="ARBA00013076"/>
    </source>
</evidence>
<accession>A0ABY4H1Z8</accession>
<dbReference type="SUPFAM" id="SSF51905">
    <property type="entry name" value="FAD/NAD(P)-binding domain"/>
    <property type="match status" value="1"/>
</dbReference>
<name>A0ABY4H1Z8_9BACI</name>
<evidence type="ECO:0000256" key="6">
    <source>
        <dbReference type="ARBA" id="ARBA00022630"/>
    </source>
</evidence>
<organism evidence="15 16">
    <name type="scientific">Halobacillus shinanisalinarum</name>
    <dbReference type="NCBI Taxonomy" id="2932258"/>
    <lineage>
        <taxon>Bacteria</taxon>
        <taxon>Bacillati</taxon>
        <taxon>Bacillota</taxon>
        <taxon>Bacilli</taxon>
        <taxon>Bacillales</taxon>
        <taxon>Bacillaceae</taxon>
        <taxon>Halobacillus</taxon>
    </lineage>
</organism>
<evidence type="ECO:0000256" key="8">
    <source>
        <dbReference type="ARBA" id="ARBA00022857"/>
    </source>
</evidence>
<evidence type="ECO:0000256" key="7">
    <source>
        <dbReference type="ARBA" id="ARBA00022827"/>
    </source>
</evidence>
<keyword evidence="7" id="KW-0274">FAD</keyword>
<dbReference type="Gene3D" id="3.50.50.60">
    <property type="entry name" value="FAD/NAD(P)-binding domain"/>
    <property type="match status" value="1"/>
</dbReference>
<evidence type="ECO:0000313" key="16">
    <source>
        <dbReference type="Proteomes" id="UP000831880"/>
    </source>
</evidence>
<keyword evidence="6" id="KW-0285">Flavoprotein</keyword>
<evidence type="ECO:0000256" key="5">
    <source>
        <dbReference type="ARBA" id="ARBA00016406"/>
    </source>
</evidence>
<evidence type="ECO:0000256" key="12">
    <source>
        <dbReference type="ARBA" id="ARBA00032493"/>
    </source>
</evidence>
<evidence type="ECO:0000313" key="15">
    <source>
        <dbReference type="EMBL" id="UOQ94306.1"/>
    </source>
</evidence>
<evidence type="ECO:0000256" key="10">
    <source>
        <dbReference type="ARBA" id="ARBA00029939"/>
    </source>
</evidence>
<keyword evidence="9" id="KW-0560">Oxidoreductase</keyword>
<dbReference type="RefSeq" id="WP_244753963.1">
    <property type="nucleotide sequence ID" value="NZ_CP095074.1"/>
</dbReference>
<dbReference type="InterPro" id="IPR036188">
    <property type="entry name" value="FAD/NAD-bd_sf"/>
</dbReference>
<evidence type="ECO:0000256" key="2">
    <source>
        <dbReference type="ARBA" id="ARBA00004924"/>
    </source>
</evidence>
<evidence type="ECO:0000256" key="3">
    <source>
        <dbReference type="ARBA" id="ARBA00007588"/>
    </source>
</evidence>
<dbReference type="Proteomes" id="UP000831880">
    <property type="component" value="Chromosome"/>
</dbReference>
<dbReference type="EMBL" id="CP095074">
    <property type="protein sequence ID" value="UOQ94306.1"/>
    <property type="molecule type" value="Genomic_DNA"/>
</dbReference>
<dbReference type="Pfam" id="PF13434">
    <property type="entry name" value="Lys_Orn_oxgnase"/>
    <property type="match status" value="1"/>
</dbReference>
<dbReference type="InterPro" id="IPR025700">
    <property type="entry name" value="Lys/Orn_oxygenase"/>
</dbReference>
<evidence type="ECO:0000256" key="13">
    <source>
        <dbReference type="ARBA" id="ARBA00032738"/>
    </source>
</evidence>
<sequence>MSTHEKDQEQHIYDVIGIGLGPFNLGLAALLDDIDEMNGIFLDKKQEFDWHPGMMIEGTTLQVPFFADLVSMANVKSEYSFLNYLQRHGRLYHFYFLEKFHISRKEYNHYCRWVSNQLNRCKFNMDVQSVHQLQLDDGEEVYEVHVENLIQQRNERLLTRNLVVGIGSVPAVPANLEKNVGDTVFHTSDYLAKKEEVSKADSITVVGSGQSAAEVFLDLLKERGEEAELHWYTRSKGFFPMEYSKLGLEYFSPDYTNFFYKLPQQKKDTLLKDQDLLYKGISTETISELYDCLYEGTVGNESLDVHLQAMSEIMSIDEGGSRWRMRGSHFVTGEDFEHESNVIILGTGYKTAVPQFLSPISHLINWDDQGRYQVEQDYKVSSDHKIFVQNAEMHTHGVGAPDLGLGAYRNAVIINSITGREVFPLDDQNVFQTFGTVKQHRKKGYHVIQG</sequence>
<evidence type="ECO:0000256" key="11">
    <source>
        <dbReference type="ARBA" id="ARBA00031158"/>
    </source>
</evidence>
<keyword evidence="16" id="KW-1185">Reference proteome</keyword>
<evidence type="ECO:0000256" key="1">
    <source>
        <dbReference type="ARBA" id="ARBA00001974"/>
    </source>
</evidence>
<gene>
    <name evidence="15" type="ORF">MUO14_04915</name>
</gene>
<dbReference type="EC" id="1.14.13.59" evidence="4"/>
<dbReference type="PANTHER" id="PTHR42802">
    <property type="entry name" value="MONOOXYGENASE"/>
    <property type="match status" value="1"/>
</dbReference>
<evidence type="ECO:0000256" key="14">
    <source>
        <dbReference type="ARBA" id="ARBA00048407"/>
    </source>
</evidence>
<reference evidence="15 16" key="1">
    <citation type="submission" date="2022-04" db="EMBL/GenBank/DDBJ databases">
        <title>Halobacillus sp. isolated from saltern.</title>
        <authorList>
            <person name="Won M."/>
            <person name="Lee C.-M."/>
            <person name="Woen H.-Y."/>
            <person name="Kwon S.-W."/>
        </authorList>
    </citation>
    <scope>NUCLEOTIDE SEQUENCE [LARGE SCALE GENOMIC DNA]</scope>
    <source>
        <strain evidence="15 16">SSTM10-2</strain>
    </source>
</reference>
<proteinExistence type="inferred from homology"/>
<comment type="catalytic activity">
    <reaction evidence="14">
        <text>L-lysine + NADPH + O2 = N(6)-hydroxy-L-lysine + NADP(+) + H2O</text>
        <dbReference type="Rhea" id="RHEA:23228"/>
        <dbReference type="ChEBI" id="CHEBI:15377"/>
        <dbReference type="ChEBI" id="CHEBI:15379"/>
        <dbReference type="ChEBI" id="CHEBI:32551"/>
        <dbReference type="ChEBI" id="CHEBI:57783"/>
        <dbReference type="ChEBI" id="CHEBI:57820"/>
        <dbReference type="ChEBI" id="CHEBI:58349"/>
        <dbReference type="EC" id="1.14.13.59"/>
    </reaction>
</comment>
<comment type="cofactor">
    <cofactor evidence="1">
        <name>FAD</name>
        <dbReference type="ChEBI" id="CHEBI:57692"/>
    </cofactor>
</comment>
<evidence type="ECO:0000256" key="9">
    <source>
        <dbReference type="ARBA" id="ARBA00023002"/>
    </source>
</evidence>
<comment type="pathway">
    <text evidence="2">Siderophore biosynthesis.</text>
</comment>
<keyword evidence="8" id="KW-0521">NADP</keyword>
<comment type="similarity">
    <text evidence="3">Belongs to the lysine N(6)-hydroxylase/L-ornithine N(5)-oxygenase family.</text>
</comment>
<protein>
    <recommendedName>
        <fullName evidence="5">L-lysine N6-monooxygenase MbtG</fullName>
        <ecNumber evidence="4">1.14.13.59</ecNumber>
    </recommendedName>
    <alternativeName>
        <fullName evidence="13">Lysine 6-N-hydroxylase</fullName>
    </alternativeName>
    <alternativeName>
        <fullName evidence="12">Lysine N6-hydroxylase</fullName>
    </alternativeName>
    <alternativeName>
        <fullName evidence="10">Lysine-N-oxygenase</fullName>
    </alternativeName>
    <alternativeName>
        <fullName evidence="11">Mycobactin synthase protein G</fullName>
    </alternativeName>
</protein>